<protein>
    <submittedName>
        <fullName evidence="6">Unannotated protein</fullName>
    </submittedName>
</protein>
<dbReference type="CDD" id="cd05283">
    <property type="entry name" value="CAD1"/>
    <property type="match status" value="1"/>
</dbReference>
<proteinExistence type="predicted"/>
<dbReference type="Gene3D" id="3.90.180.10">
    <property type="entry name" value="Medium-chain alcohol dehydrogenases, catalytic domain"/>
    <property type="match status" value="1"/>
</dbReference>
<sequence>MTKVKAYAAPSEGAPLVATMVDRRDVGPDDVQFDVLFCGICHSDIHTVRGEWGKQTYPLSPGHELAGKVTAVGKNVTKFKTGDHVGVGCLVNSCLNCEPCKTGHEQFCQNGAIFTYGSTDRDGTVTQGGYTQSAVINHNFVVSIPKNLPLDAAAPLLCAGSTLWAPLKRWNAGPGKKVAIIGFGGLGHVGLKLAKAMGAEVTVLSHSDKKKEDALKMGAVAFHKMDKAAFASLTESFDLILNTVSATVDTAAYYELLKFDGAFVVIGADPTPTVSLSTSVGVSKQRVFTLSLISGVQETQDMLNFCGEHNVLPEIEVIPASYINEAFDRVVASDVRYRFVIDNSTM</sequence>
<evidence type="ECO:0000256" key="1">
    <source>
        <dbReference type="ARBA" id="ARBA00001947"/>
    </source>
</evidence>
<evidence type="ECO:0000259" key="5">
    <source>
        <dbReference type="SMART" id="SM00829"/>
    </source>
</evidence>
<dbReference type="PROSITE" id="PS00059">
    <property type="entry name" value="ADH_ZINC"/>
    <property type="match status" value="1"/>
</dbReference>
<dbReference type="GO" id="GO:0008270">
    <property type="term" value="F:zinc ion binding"/>
    <property type="evidence" value="ECO:0007669"/>
    <property type="project" value="InterPro"/>
</dbReference>
<evidence type="ECO:0000256" key="4">
    <source>
        <dbReference type="ARBA" id="ARBA00023002"/>
    </source>
</evidence>
<keyword evidence="4" id="KW-0560">Oxidoreductase</keyword>
<dbReference type="SUPFAM" id="SSF50129">
    <property type="entry name" value="GroES-like"/>
    <property type="match status" value="1"/>
</dbReference>
<dbReference type="InterPro" id="IPR011032">
    <property type="entry name" value="GroES-like_sf"/>
</dbReference>
<feature type="domain" description="Enoyl reductase (ER)" evidence="5">
    <location>
        <begin position="13"/>
        <end position="341"/>
    </location>
</feature>
<dbReference type="Pfam" id="PF08240">
    <property type="entry name" value="ADH_N"/>
    <property type="match status" value="1"/>
</dbReference>
<organism evidence="6">
    <name type="scientific">freshwater metagenome</name>
    <dbReference type="NCBI Taxonomy" id="449393"/>
    <lineage>
        <taxon>unclassified sequences</taxon>
        <taxon>metagenomes</taxon>
        <taxon>ecological metagenomes</taxon>
    </lineage>
</organism>
<dbReference type="EMBL" id="CAEZWZ010000157">
    <property type="protein sequence ID" value="CAB4677743.1"/>
    <property type="molecule type" value="Genomic_DNA"/>
</dbReference>
<keyword evidence="2" id="KW-0479">Metal-binding</keyword>
<evidence type="ECO:0000313" key="6">
    <source>
        <dbReference type="EMBL" id="CAB4677743.1"/>
    </source>
</evidence>
<dbReference type="InterPro" id="IPR013149">
    <property type="entry name" value="ADH-like_C"/>
</dbReference>
<dbReference type="InterPro" id="IPR047109">
    <property type="entry name" value="CAD-like"/>
</dbReference>
<accession>A0A6J6MZM4</accession>
<dbReference type="Pfam" id="PF00107">
    <property type="entry name" value="ADH_zinc_N"/>
    <property type="match status" value="1"/>
</dbReference>
<evidence type="ECO:0000256" key="2">
    <source>
        <dbReference type="ARBA" id="ARBA00022723"/>
    </source>
</evidence>
<dbReference type="FunFam" id="3.40.50.720:FF:000022">
    <property type="entry name" value="Cinnamyl alcohol dehydrogenase"/>
    <property type="match status" value="1"/>
</dbReference>
<comment type="cofactor">
    <cofactor evidence="1">
        <name>Zn(2+)</name>
        <dbReference type="ChEBI" id="CHEBI:29105"/>
    </cofactor>
</comment>
<evidence type="ECO:0000256" key="3">
    <source>
        <dbReference type="ARBA" id="ARBA00022833"/>
    </source>
</evidence>
<dbReference type="SMART" id="SM00829">
    <property type="entry name" value="PKS_ER"/>
    <property type="match status" value="1"/>
</dbReference>
<keyword evidence="3" id="KW-0862">Zinc</keyword>
<dbReference type="Gene3D" id="3.40.50.720">
    <property type="entry name" value="NAD(P)-binding Rossmann-like Domain"/>
    <property type="match status" value="1"/>
</dbReference>
<dbReference type="InterPro" id="IPR013154">
    <property type="entry name" value="ADH-like_N"/>
</dbReference>
<reference evidence="6" key="1">
    <citation type="submission" date="2020-05" db="EMBL/GenBank/DDBJ databases">
        <authorList>
            <person name="Chiriac C."/>
            <person name="Salcher M."/>
            <person name="Ghai R."/>
            <person name="Kavagutti S V."/>
        </authorList>
    </citation>
    <scope>NUCLEOTIDE SEQUENCE</scope>
</reference>
<name>A0A6J6MZM4_9ZZZZ</name>
<dbReference type="InterPro" id="IPR002328">
    <property type="entry name" value="ADH_Zn_CS"/>
</dbReference>
<gene>
    <name evidence="6" type="ORF">UFOPK2329_00894</name>
</gene>
<dbReference type="AlphaFoldDB" id="A0A6J6MZM4"/>
<dbReference type="PANTHER" id="PTHR42683">
    <property type="entry name" value="ALDEHYDE REDUCTASE"/>
    <property type="match status" value="1"/>
</dbReference>
<dbReference type="SUPFAM" id="SSF51735">
    <property type="entry name" value="NAD(P)-binding Rossmann-fold domains"/>
    <property type="match status" value="1"/>
</dbReference>
<dbReference type="GO" id="GO:0016616">
    <property type="term" value="F:oxidoreductase activity, acting on the CH-OH group of donors, NAD or NADP as acceptor"/>
    <property type="evidence" value="ECO:0007669"/>
    <property type="project" value="InterPro"/>
</dbReference>
<dbReference type="InterPro" id="IPR020843">
    <property type="entry name" value="ER"/>
</dbReference>
<dbReference type="InterPro" id="IPR036291">
    <property type="entry name" value="NAD(P)-bd_dom_sf"/>
</dbReference>